<evidence type="ECO:0000256" key="5">
    <source>
        <dbReference type="RuleBase" id="RU367026"/>
    </source>
</evidence>
<organism evidence="8 9">
    <name type="scientific">Acanthamoeba castellanii (strain ATCC 30010 / Neff)</name>
    <dbReference type="NCBI Taxonomy" id="1257118"/>
    <lineage>
        <taxon>Eukaryota</taxon>
        <taxon>Amoebozoa</taxon>
        <taxon>Discosea</taxon>
        <taxon>Longamoebia</taxon>
        <taxon>Centramoebida</taxon>
        <taxon>Acanthamoebidae</taxon>
        <taxon>Acanthamoeba</taxon>
    </lineage>
</organism>
<comment type="similarity">
    <text evidence="5">Belongs to the BCAP29/BCAP31 family.</text>
</comment>
<comment type="function">
    <text evidence="5">May play a role in anterograde transport of membrane proteins from the endoplasmic reticulum to the Golgi.</text>
</comment>
<dbReference type="Pfam" id="PF05529">
    <property type="entry name" value="Bap31"/>
    <property type="match status" value="1"/>
</dbReference>
<feature type="transmembrane region" description="Helical" evidence="5">
    <location>
        <begin position="106"/>
        <end position="128"/>
    </location>
</feature>
<keyword evidence="3 5" id="KW-1133">Transmembrane helix</keyword>
<evidence type="ECO:0000313" key="9">
    <source>
        <dbReference type="Proteomes" id="UP000011083"/>
    </source>
</evidence>
<dbReference type="EMBL" id="KB008032">
    <property type="protein sequence ID" value="ELR15410.1"/>
    <property type="molecule type" value="Genomic_DNA"/>
</dbReference>
<evidence type="ECO:0000256" key="3">
    <source>
        <dbReference type="ARBA" id="ARBA00022989"/>
    </source>
</evidence>
<keyword evidence="4 5" id="KW-0472">Membrane</keyword>
<feature type="coiled-coil region" evidence="6">
    <location>
        <begin position="125"/>
        <end position="218"/>
    </location>
</feature>
<dbReference type="KEGG" id="acan:ACA1_275940"/>
<feature type="domain" description="BAP29/BAP31 transmembrane" evidence="7">
    <location>
        <begin position="1"/>
        <end position="127"/>
    </location>
</feature>
<dbReference type="GO" id="GO:0005789">
    <property type="term" value="C:endoplasmic reticulum membrane"/>
    <property type="evidence" value="ECO:0007669"/>
    <property type="project" value="UniProtKB-SubCell"/>
</dbReference>
<sequence>MGLGWQALGVFLGAEALGCVVLILPLPLDTKRSLLQFLSSNPHVAKAQSYLWVIFFLLLALFADSLREAHLAGGRLEVHNSHSHEHGGHDDMHALEAHLYASQRNALLTGVSLFLLVFVNVVTALFKLEQNAEILSKQAKNQESAFVQHAEENEKLRKELEEQKAAVAESQAKLTQTKMMAKQVENQQKEYLRVLDENERLQKEVQDLTDRLTAKSSQGKKDD</sequence>
<evidence type="ECO:0000313" key="8">
    <source>
        <dbReference type="EMBL" id="ELR15410.1"/>
    </source>
</evidence>
<keyword evidence="5" id="KW-0256">Endoplasmic reticulum</keyword>
<evidence type="ECO:0000256" key="4">
    <source>
        <dbReference type="ARBA" id="ARBA00023136"/>
    </source>
</evidence>
<dbReference type="RefSeq" id="XP_004337423.1">
    <property type="nucleotide sequence ID" value="XM_004337375.1"/>
</dbReference>
<dbReference type="InterPro" id="IPR008417">
    <property type="entry name" value="BAP29/BAP31"/>
</dbReference>
<dbReference type="VEuPathDB" id="AmoebaDB:ACA1_275940"/>
<dbReference type="GO" id="GO:0070973">
    <property type="term" value="P:protein localization to endoplasmic reticulum exit site"/>
    <property type="evidence" value="ECO:0007669"/>
    <property type="project" value="UniProtKB-UniRule"/>
</dbReference>
<protein>
    <recommendedName>
        <fullName evidence="5">Endoplasmic reticulum transmembrane protein</fullName>
    </recommendedName>
</protein>
<dbReference type="InterPro" id="IPR040463">
    <property type="entry name" value="BAP29/BAP31_N"/>
</dbReference>
<feature type="transmembrane region" description="Helical" evidence="5">
    <location>
        <begin position="6"/>
        <end position="28"/>
    </location>
</feature>
<keyword evidence="8" id="KW-0675">Receptor</keyword>
<keyword evidence="5" id="KW-0653">Protein transport</keyword>
<feature type="transmembrane region" description="Helical" evidence="5">
    <location>
        <begin position="49"/>
        <end position="66"/>
    </location>
</feature>
<dbReference type="AlphaFoldDB" id="L8GQY4"/>
<proteinExistence type="inferred from homology"/>
<dbReference type="OrthoDB" id="435607at2759"/>
<dbReference type="PANTHER" id="PTHR12701">
    <property type="entry name" value="BCR-ASSOCIATED PROTEIN, BAP"/>
    <property type="match status" value="1"/>
</dbReference>
<keyword evidence="2 5" id="KW-0812">Transmembrane</keyword>
<dbReference type="STRING" id="1257118.L8GQY4"/>
<evidence type="ECO:0000256" key="1">
    <source>
        <dbReference type="ARBA" id="ARBA00004141"/>
    </source>
</evidence>
<accession>L8GQY4</accession>
<dbReference type="OMA" id="EMGLFML"/>
<keyword evidence="5" id="KW-0931">ER-Golgi transport</keyword>
<keyword evidence="9" id="KW-1185">Reference proteome</keyword>
<comment type="subcellular location">
    <subcellularLocation>
        <location evidence="5">Endoplasmic reticulum membrane</location>
        <topology evidence="5">Multi-pass membrane protein</topology>
    </subcellularLocation>
    <subcellularLocation>
        <location evidence="1">Membrane</location>
        <topology evidence="1">Multi-pass membrane protein</topology>
    </subcellularLocation>
</comment>
<evidence type="ECO:0000259" key="7">
    <source>
        <dbReference type="Pfam" id="PF05529"/>
    </source>
</evidence>
<keyword evidence="6" id="KW-0175">Coiled coil</keyword>
<name>L8GQY4_ACACF</name>
<dbReference type="PANTHER" id="PTHR12701:SF20">
    <property type="entry name" value="ENDOPLASMIC RETICULUM TRANSMEMBRANE PROTEIN"/>
    <property type="match status" value="1"/>
</dbReference>
<reference evidence="8 9" key="1">
    <citation type="journal article" date="2013" name="Genome Biol.">
        <title>Genome of Acanthamoeba castellanii highlights extensive lateral gene transfer and early evolution of tyrosine kinase signaling.</title>
        <authorList>
            <person name="Clarke M."/>
            <person name="Lohan A.J."/>
            <person name="Liu B."/>
            <person name="Lagkouvardos I."/>
            <person name="Roy S."/>
            <person name="Zafar N."/>
            <person name="Bertelli C."/>
            <person name="Schilde C."/>
            <person name="Kianianmomeni A."/>
            <person name="Burglin T.R."/>
            <person name="Frech C."/>
            <person name="Turcotte B."/>
            <person name="Kopec K.O."/>
            <person name="Synnott J.M."/>
            <person name="Choo C."/>
            <person name="Paponov I."/>
            <person name="Finkler A."/>
            <person name="Soon Heng Tan C."/>
            <person name="Hutchins A.P."/>
            <person name="Weinmeier T."/>
            <person name="Rattei T."/>
            <person name="Chu J.S."/>
            <person name="Gimenez G."/>
            <person name="Irimia M."/>
            <person name="Rigden D.J."/>
            <person name="Fitzpatrick D.A."/>
            <person name="Lorenzo-Morales J."/>
            <person name="Bateman A."/>
            <person name="Chiu C.H."/>
            <person name="Tang P."/>
            <person name="Hegemann P."/>
            <person name="Fromm H."/>
            <person name="Raoult D."/>
            <person name="Greub G."/>
            <person name="Miranda-Saavedra D."/>
            <person name="Chen N."/>
            <person name="Nash P."/>
            <person name="Ginger M.L."/>
            <person name="Horn M."/>
            <person name="Schaap P."/>
            <person name="Caler L."/>
            <person name="Loftus B."/>
        </authorList>
    </citation>
    <scope>NUCLEOTIDE SEQUENCE [LARGE SCALE GENOMIC DNA]</scope>
    <source>
        <strain evidence="8 9">Neff</strain>
    </source>
</reference>
<dbReference type="GeneID" id="14916083"/>
<evidence type="ECO:0000256" key="2">
    <source>
        <dbReference type="ARBA" id="ARBA00022692"/>
    </source>
</evidence>
<dbReference type="Proteomes" id="UP000011083">
    <property type="component" value="Unassembled WGS sequence"/>
</dbReference>
<keyword evidence="5" id="KW-0813">Transport</keyword>
<dbReference type="GO" id="GO:0006888">
    <property type="term" value="P:endoplasmic reticulum to Golgi vesicle-mediated transport"/>
    <property type="evidence" value="ECO:0007669"/>
    <property type="project" value="UniProtKB-UniRule"/>
</dbReference>
<dbReference type="GO" id="GO:0006886">
    <property type="term" value="P:intracellular protein transport"/>
    <property type="evidence" value="ECO:0007669"/>
    <property type="project" value="UniProtKB-UniRule"/>
</dbReference>
<evidence type="ECO:0000256" key="6">
    <source>
        <dbReference type="SAM" id="Coils"/>
    </source>
</evidence>
<gene>
    <name evidence="8" type="ORF">ACA1_275940</name>
</gene>